<comment type="subcellular location">
    <subcellularLocation>
        <location evidence="1">Cell membrane</location>
    </subcellularLocation>
    <subcellularLocation>
        <location evidence="2">Membrane</location>
        <topology evidence="2">Single-pass type I membrane protein</topology>
    </subcellularLocation>
</comment>
<keyword evidence="9" id="KW-0472">Membrane</keyword>
<feature type="region of interest" description="Disordered" evidence="12">
    <location>
        <begin position="307"/>
        <end position="337"/>
    </location>
</feature>
<organism evidence="13 14">
    <name type="scientific">Vitis vinifera</name>
    <name type="common">Grape</name>
    <dbReference type="NCBI Taxonomy" id="29760"/>
    <lineage>
        <taxon>Eukaryota</taxon>
        <taxon>Viridiplantae</taxon>
        <taxon>Streptophyta</taxon>
        <taxon>Embryophyta</taxon>
        <taxon>Tracheophyta</taxon>
        <taxon>Spermatophyta</taxon>
        <taxon>Magnoliopsida</taxon>
        <taxon>eudicotyledons</taxon>
        <taxon>Gunneridae</taxon>
        <taxon>Pentapetalae</taxon>
        <taxon>rosids</taxon>
        <taxon>Vitales</taxon>
        <taxon>Vitaceae</taxon>
        <taxon>Viteae</taxon>
        <taxon>Vitis</taxon>
    </lineage>
</organism>
<name>A0A438HRI9_VITVI</name>
<accession>A0A438HRI9</accession>
<evidence type="ECO:0000256" key="2">
    <source>
        <dbReference type="ARBA" id="ARBA00004479"/>
    </source>
</evidence>
<proteinExistence type="predicted"/>
<dbReference type="Pfam" id="PF13855">
    <property type="entry name" value="LRR_8"/>
    <property type="match status" value="1"/>
</dbReference>
<comment type="caution">
    <text evidence="13">The sequence shown here is derived from an EMBL/GenBank/DDBJ whole genome shotgun (WGS) entry which is preliminary data.</text>
</comment>
<evidence type="ECO:0000256" key="9">
    <source>
        <dbReference type="ARBA" id="ARBA00023136"/>
    </source>
</evidence>
<protein>
    <submittedName>
        <fullName evidence="13">LRR receptor-like serine/threonine-protein kinase GSO2</fullName>
    </submittedName>
</protein>
<keyword evidence="6" id="KW-0732">Signal</keyword>
<dbReference type="EMBL" id="QGNW01000187">
    <property type="protein sequence ID" value="RVW87076.1"/>
    <property type="molecule type" value="Genomic_DNA"/>
</dbReference>
<dbReference type="AlphaFoldDB" id="A0A438HRI9"/>
<keyword evidence="10 13" id="KW-0675">Receptor</keyword>
<evidence type="ECO:0000256" key="12">
    <source>
        <dbReference type="SAM" id="MobiDB-lite"/>
    </source>
</evidence>
<keyword evidence="11" id="KW-0325">Glycoprotein</keyword>
<reference evidence="13 14" key="1">
    <citation type="journal article" date="2018" name="PLoS Genet.">
        <title>Population sequencing reveals clonal diversity and ancestral inbreeding in the grapevine cultivar Chardonnay.</title>
        <authorList>
            <person name="Roach M.J."/>
            <person name="Johnson D.L."/>
            <person name="Bohlmann J."/>
            <person name="van Vuuren H.J."/>
            <person name="Jones S.J."/>
            <person name="Pretorius I.S."/>
            <person name="Schmidt S.A."/>
            <person name="Borneman A.R."/>
        </authorList>
    </citation>
    <scope>NUCLEOTIDE SEQUENCE [LARGE SCALE GENOMIC DNA]</scope>
    <source>
        <strain evidence="14">cv. Chardonnay</strain>
        <tissue evidence="13">Leaf</tissue>
    </source>
</reference>
<dbReference type="Pfam" id="PF00560">
    <property type="entry name" value="LRR_1"/>
    <property type="match status" value="4"/>
</dbReference>
<keyword evidence="3" id="KW-1003">Cell membrane</keyword>
<evidence type="ECO:0000313" key="13">
    <source>
        <dbReference type="EMBL" id="RVW87076.1"/>
    </source>
</evidence>
<keyword evidence="13" id="KW-0418">Kinase</keyword>
<sequence length="406" mass="45312">MLGSQTAYQSGFWKLDLHLDELDIGPLPLWSSNVMKLYLKDNFFSGPIPLEYGERISMLTDLDLSSNDLNGNIPLSFGKLNNLLTLVISNNHLSGGIPEFWNGLPYLYAIDMDNNNLSGIHTLDLGGNRFSGNVPAWIGERMPNLLILRLRSNLFHGSIPSQLCTLSALHILDLGENNLSGFIPSCVGNLSGMASEIDSQRYEGELMVLRKGREDLYNSILYLVNSMDLSNNNLSGEVPEGVTNLTRLGTLNLSVNHLTGKIPDNIGSLQGLETLDLSRNQLSGVIPLRQPVANPWTIHPYMRNNPTLCGPPTTAKCPGDEEPPKPRSGDNEEAENENRDGFEIKWFYVSMGPGFAWDFGSLWHLNSKNSWRHAYFRLVYDVKEWLLMVISLNVARLRRKLNLGSV</sequence>
<evidence type="ECO:0000256" key="10">
    <source>
        <dbReference type="ARBA" id="ARBA00023170"/>
    </source>
</evidence>
<evidence type="ECO:0000256" key="7">
    <source>
        <dbReference type="ARBA" id="ARBA00022737"/>
    </source>
</evidence>
<dbReference type="PRINTS" id="PR00019">
    <property type="entry name" value="LEURICHRPT"/>
</dbReference>
<evidence type="ECO:0000256" key="11">
    <source>
        <dbReference type="ARBA" id="ARBA00023180"/>
    </source>
</evidence>
<gene>
    <name evidence="13" type="primary">GSO2_16</name>
    <name evidence="13" type="ORF">CK203_048324</name>
</gene>
<dbReference type="InterPro" id="IPR046956">
    <property type="entry name" value="RLP23-like"/>
</dbReference>
<dbReference type="FunFam" id="3.80.10.10:FF:000041">
    <property type="entry name" value="LRR receptor-like serine/threonine-protein kinase ERECTA"/>
    <property type="match status" value="1"/>
</dbReference>
<keyword evidence="8" id="KW-1133">Transmembrane helix</keyword>
<dbReference type="InterPro" id="IPR001611">
    <property type="entry name" value="Leu-rich_rpt"/>
</dbReference>
<dbReference type="FunFam" id="3.80.10.10:FF:000383">
    <property type="entry name" value="Leucine-rich repeat receptor protein kinase EMS1"/>
    <property type="match status" value="1"/>
</dbReference>
<keyword evidence="4" id="KW-0433">Leucine-rich repeat</keyword>
<dbReference type="SUPFAM" id="SSF52058">
    <property type="entry name" value="L domain-like"/>
    <property type="match status" value="1"/>
</dbReference>
<keyword evidence="5" id="KW-0812">Transmembrane</keyword>
<evidence type="ECO:0000256" key="5">
    <source>
        <dbReference type="ARBA" id="ARBA00022692"/>
    </source>
</evidence>
<keyword evidence="13" id="KW-0808">Transferase</keyword>
<dbReference type="PANTHER" id="PTHR48063">
    <property type="entry name" value="LRR RECEPTOR-LIKE KINASE"/>
    <property type="match status" value="1"/>
</dbReference>
<evidence type="ECO:0000313" key="14">
    <source>
        <dbReference type="Proteomes" id="UP000288805"/>
    </source>
</evidence>
<dbReference type="Gene3D" id="3.80.10.10">
    <property type="entry name" value="Ribonuclease Inhibitor"/>
    <property type="match status" value="1"/>
</dbReference>
<evidence type="ECO:0000256" key="8">
    <source>
        <dbReference type="ARBA" id="ARBA00022989"/>
    </source>
</evidence>
<keyword evidence="7" id="KW-0677">Repeat</keyword>
<evidence type="ECO:0000256" key="4">
    <source>
        <dbReference type="ARBA" id="ARBA00022614"/>
    </source>
</evidence>
<feature type="compositionally biased region" description="Basic and acidic residues" evidence="12">
    <location>
        <begin position="318"/>
        <end position="337"/>
    </location>
</feature>
<dbReference type="Proteomes" id="UP000288805">
    <property type="component" value="Unassembled WGS sequence"/>
</dbReference>
<dbReference type="GO" id="GO:0016301">
    <property type="term" value="F:kinase activity"/>
    <property type="evidence" value="ECO:0007669"/>
    <property type="project" value="UniProtKB-KW"/>
</dbReference>
<evidence type="ECO:0000256" key="3">
    <source>
        <dbReference type="ARBA" id="ARBA00022475"/>
    </source>
</evidence>
<evidence type="ECO:0000256" key="6">
    <source>
        <dbReference type="ARBA" id="ARBA00022729"/>
    </source>
</evidence>
<evidence type="ECO:0000256" key="1">
    <source>
        <dbReference type="ARBA" id="ARBA00004236"/>
    </source>
</evidence>
<dbReference type="GO" id="GO:0005886">
    <property type="term" value="C:plasma membrane"/>
    <property type="evidence" value="ECO:0007669"/>
    <property type="project" value="UniProtKB-SubCell"/>
</dbReference>
<dbReference type="PANTHER" id="PTHR48063:SF16">
    <property type="entry name" value="LRR RECEPTOR-LIKE SERINE_THREONINE-PROTEIN KINASE GSO1"/>
    <property type="match status" value="1"/>
</dbReference>
<dbReference type="InterPro" id="IPR032675">
    <property type="entry name" value="LRR_dom_sf"/>
</dbReference>